<protein>
    <submittedName>
        <fullName evidence="2">Uncharacterized protein</fullName>
    </submittedName>
</protein>
<evidence type="ECO:0000313" key="2">
    <source>
        <dbReference type="EMBL" id="SNZ14568.1"/>
    </source>
</evidence>
<name>A0A285NZD9_9BACI</name>
<feature type="region of interest" description="Disordered" evidence="1">
    <location>
        <begin position="26"/>
        <end position="47"/>
    </location>
</feature>
<dbReference type="Proteomes" id="UP000219356">
    <property type="component" value="Unassembled WGS sequence"/>
</dbReference>
<accession>A0A285NZD9</accession>
<evidence type="ECO:0000313" key="3">
    <source>
        <dbReference type="Proteomes" id="UP000219356"/>
    </source>
</evidence>
<proteinExistence type="predicted"/>
<keyword evidence="3" id="KW-1185">Reference proteome</keyword>
<dbReference type="RefSeq" id="WP_097042568.1">
    <property type="nucleotide sequence ID" value="NZ_OBEK01000003.1"/>
</dbReference>
<organism evidence="2 3">
    <name type="scientific">Terribacillus aidingensis</name>
    <dbReference type="NCBI Taxonomy" id="586416"/>
    <lineage>
        <taxon>Bacteria</taxon>
        <taxon>Bacillati</taxon>
        <taxon>Bacillota</taxon>
        <taxon>Bacilli</taxon>
        <taxon>Bacillales</taxon>
        <taxon>Bacillaceae</taxon>
        <taxon>Terribacillus</taxon>
    </lineage>
</organism>
<evidence type="ECO:0000256" key="1">
    <source>
        <dbReference type="SAM" id="MobiDB-lite"/>
    </source>
</evidence>
<reference evidence="3" key="1">
    <citation type="submission" date="2017-09" db="EMBL/GenBank/DDBJ databases">
        <authorList>
            <person name="Varghese N."/>
            <person name="Submissions S."/>
        </authorList>
    </citation>
    <scope>NUCLEOTIDE SEQUENCE [LARGE SCALE GENOMIC DNA]</scope>
    <source>
        <strain evidence="3">CGMCC 1.8913</strain>
    </source>
</reference>
<feature type="region of interest" description="Disordered" evidence="1">
    <location>
        <begin position="1"/>
        <end position="20"/>
    </location>
</feature>
<dbReference type="EMBL" id="OBEK01000003">
    <property type="protein sequence ID" value="SNZ14568.1"/>
    <property type="molecule type" value="Genomic_DNA"/>
</dbReference>
<feature type="compositionally biased region" description="Basic and acidic residues" evidence="1">
    <location>
        <begin position="11"/>
        <end position="20"/>
    </location>
</feature>
<dbReference type="AlphaFoldDB" id="A0A285NZD9"/>
<sequence length="47" mass="5422">MKNKKAAPAVKKVDKPMTDKDWKELMGMKRDTYKRGKGGALRNTRRS</sequence>
<gene>
    <name evidence="2" type="ORF">SAMN05421503_2490</name>
</gene>
<feature type="compositionally biased region" description="Low complexity" evidence="1">
    <location>
        <begin position="1"/>
        <end position="10"/>
    </location>
</feature>